<evidence type="ECO:0000256" key="5">
    <source>
        <dbReference type="ARBA" id="ARBA00023163"/>
    </source>
</evidence>
<dbReference type="Proteomes" id="UP000070646">
    <property type="component" value="Unassembled WGS sequence"/>
</dbReference>
<feature type="domain" description="NusB/RsmB/TIM44" evidence="7">
    <location>
        <begin position="5"/>
        <end position="132"/>
    </location>
</feature>
<dbReference type="NCBIfam" id="TIGR01951">
    <property type="entry name" value="nusB"/>
    <property type="match status" value="1"/>
</dbReference>
<reference evidence="10 14" key="2">
    <citation type="submission" date="2016-01" db="EMBL/GenBank/DDBJ databases">
        <authorList>
            <person name="Oliw E.H."/>
        </authorList>
    </citation>
    <scope>NUCLEOTIDE SEQUENCE [LARGE SCALE GENOMIC DNA]</scope>
    <source>
        <strain evidence="10 14">MJR7757A</strain>
    </source>
</reference>
<name>A0A133N8M8_CLOPF</name>
<evidence type="ECO:0000313" key="9">
    <source>
        <dbReference type="EMBL" id="HAT4309216.1"/>
    </source>
</evidence>
<evidence type="ECO:0000256" key="6">
    <source>
        <dbReference type="HAMAP-Rule" id="MF_00073"/>
    </source>
</evidence>
<dbReference type="GO" id="GO:0031564">
    <property type="term" value="P:transcription antitermination"/>
    <property type="evidence" value="ECO:0007669"/>
    <property type="project" value="UniProtKB-KW"/>
</dbReference>
<evidence type="ECO:0000256" key="2">
    <source>
        <dbReference type="ARBA" id="ARBA00022814"/>
    </source>
</evidence>
<keyword evidence="3 6" id="KW-0694">RNA-binding</keyword>
<dbReference type="EMBL" id="DACTCB010000026">
    <property type="protein sequence ID" value="HAT4309216.1"/>
    <property type="molecule type" value="Genomic_DNA"/>
</dbReference>
<dbReference type="EMBL" id="CP010994">
    <property type="protein sequence ID" value="AMN36333.1"/>
    <property type="molecule type" value="Genomic_DNA"/>
</dbReference>
<evidence type="ECO:0000313" key="14">
    <source>
        <dbReference type="Proteomes" id="UP000070646"/>
    </source>
</evidence>
<dbReference type="EMBL" id="WNUI01000001">
    <property type="protein sequence ID" value="MDZ4907480.1"/>
    <property type="molecule type" value="Genomic_DNA"/>
</dbReference>
<dbReference type="InterPro" id="IPR011605">
    <property type="entry name" value="NusB_fam"/>
</dbReference>
<evidence type="ECO:0000313" key="11">
    <source>
        <dbReference type="EMBL" id="MDZ4907480.1"/>
    </source>
</evidence>
<evidence type="ECO:0000313" key="12">
    <source>
        <dbReference type="EMBL" id="MDZ7540556.1"/>
    </source>
</evidence>
<dbReference type="Gene3D" id="1.10.940.10">
    <property type="entry name" value="NusB-like"/>
    <property type="match status" value="1"/>
</dbReference>
<dbReference type="CDD" id="cd00619">
    <property type="entry name" value="Terminator_NusB"/>
    <property type="match status" value="1"/>
</dbReference>
<dbReference type="InterPro" id="IPR035926">
    <property type="entry name" value="NusB-like_sf"/>
</dbReference>
<dbReference type="Proteomes" id="UP001288778">
    <property type="component" value="Unassembled WGS sequence"/>
</dbReference>
<dbReference type="Proteomes" id="UP000070260">
    <property type="component" value="Chromosome"/>
</dbReference>
<evidence type="ECO:0000313" key="8">
    <source>
        <dbReference type="EMBL" id="AMN36333.1"/>
    </source>
</evidence>
<keyword evidence="5 6" id="KW-0804">Transcription</keyword>
<gene>
    <name evidence="6 9" type="primary">nusB</name>
    <name evidence="11" type="ORF">GNF68_00115</name>
    <name evidence="12" type="ORF">GNF83_04720</name>
    <name evidence="10" type="ORF">HMPREF3222_01169</name>
    <name evidence="9" type="ORF">I9080_003061</name>
    <name evidence="8" type="ORF">JFP838_11335</name>
</gene>
<reference evidence="11" key="4">
    <citation type="submission" date="2019-11" db="EMBL/GenBank/DDBJ databases">
        <title>Characterization of Clostridium perfringens isolates from swine manure treated agricultural soils.</title>
        <authorList>
            <person name="Wushke S.T."/>
        </authorList>
    </citation>
    <scope>NUCLEOTIDE SEQUENCE</scope>
    <source>
        <strain evidence="12">X62</strain>
        <strain evidence="11">X94</strain>
    </source>
</reference>
<proteinExistence type="inferred from homology"/>
<comment type="similarity">
    <text evidence="1 6">Belongs to the NusB family.</text>
</comment>
<evidence type="ECO:0000259" key="7">
    <source>
        <dbReference type="Pfam" id="PF01029"/>
    </source>
</evidence>
<keyword evidence="2 6" id="KW-0889">Transcription antitermination</keyword>
<evidence type="ECO:0000313" key="13">
    <source>
        <dbReference type="Proteomes" id="UP000070260"/>
    </source>
</evidence>
<reference evidence="9" key="3">
    <citation type="journal article" date="2018" name="Genome Biol.">
        <title>SKESA: strategic k-mer extension for scrupulous assemblies.</title>
        <authorList>
            <person name="Souvorov A."/>
            <person name="Agarwala R."/>
            <person name="Lipman D.J."/>
        </authorList>
    </citation>
    <scope>NUCLEOTIDE SEQUENCE</scope>
    <source>
        <strain evidence="9">C8</strain>
    </source>
</reference>
<dbReference type="InterPro" id="IPR006027">
    <property type="entry name" value="NusB_RsmB_TIM44"/>
</dbReference>
<comment type="function">
    <text evidence="6">Involved in transcription antitermination. Required for transcription of ribosomal RNA (rRNA) genes. Binds specifically to the boxA antiterminator sequence of the ribosomal RNA (rrn) operons.</text>
</comment>
<accession>A0A133N8M8</accession>
<dbReference type="PANTHER" id="PTHR11078:SF3">
    <property type="entry name" value="ANTITERMINATION NUSB DOMAIN-CONTAINING PROTEIN"/>
    <property type="match status" value="1"/>
</dbReference>
<dbReference type="AlphaFoldDB" id="A0A133N8M8"/>
<sequence>MNRVKSREYLLQLAYQMEITSETALETFNSFMENEDISKDDLDLAYIKSGLLGIEENKEKLDSLIESQLVKWKLNRISKVNLSILRISTYEMLFAEDVPGKVSINEAIELCKKYSDNKSVSFINGVLDKVYKNMQ</sequence>
<dbReference type="OrthoDB" id="9811381at2"/>
<protein>
    <recommendedName>
        <fullName evidence="6">Transcription antitermination protein NusB</fullName>
    </recommendedName>
    <alternativeName>
        <fullName evidence="6">Antitermination factor NusB</fullName>
    </alternativeName>
</protein>
<evidence type="ECO:0000313" key="10">
    <source>
        <dbReference type="EMBL" id="KXA12646.1"/>
    </source>
</evidence>
<reference evidence="9" key="5">
    <citation type="submission" date="2020-07" db="EMBL/GenBank/DDBJ databases">
        <authorList>
            <consortium name="NCBI Pathogen Detection Project"/>
        </authorList>
    </citation>
    <scope>NUCLEOTIDE SEQUENCE</scope>
    <source>
        <strain evidence="9">C8</strain>
    </source>
</reference>
<dbReference type="HAMAP" id="MF_00073">
    <property type="entry name" value="NusB"/>
    <property type="match status" value="1"/>
</dbReference>
<dbReference type="GO" id="GO:0006353">
    <property type="term" value="P:DNA-templated transcription termination"/>
    <property type="evidence" value="ECO:0007669"/>
    <property type="project" value="UniProtKB-UniRule"/>
</dbReference>
<dbReference type="PATRIC" id="fig|1502.174.peg.1184"/>
<dbReference type="PANTHER" id="PTHR11078">
    <property type="entry name" value="N UTILIZATION SUBSTANCE PROTEIN B-RELATED"/>
    <property type="match status" value="1"/>
</dbReference>
<evidence type="ECO:0000256" key="1">
    <source>
        <dbReference type="ARBA" id="ARBA00005952"/>
    </source>
</evidence>
<evidence type="ECO:0000256" key="4">
    <source>
        <dbReference type="ARBA" id="ARBA00023015"/>
    </source>
</evidence>
<dbReference type="Proteomes" id="UP000859547">
    <property type="component" value="Unassembled WGS sequence"/>
</dbReference>
<organism evidence="10 14">
    <name type="scientific">Clostridium perfringens</name>
    <dbReference type="NCBI Taxonomy" id="1502"/>
    <lineage>
        <taxon>Bacteria</taxon>
        <taxon>Bacillati</taxon>
        <taxon>Bacillota</taxon>
        <taxon>Clostridia</taxon>
        <taxon>Eubacteriales</taxon>
        <taxon>Clostridiaceae</taxon>
        <taxon>Clostridium</taxon>
    </lineage>
</organism>
<evidence type="ECO:0000256" key="3">
    <source>
        <dbReference type="ARBA" id="ARBA00022884"/>
    </source>
</evidence>
<reference evidence="8 13" key="1">
    <citation type="journal article" date="2016" name="PLoS ONE">
        <title>Plasmid Characterization and Chromosome Analysis of Two netF+ Clostridium perfringens Isolates Associated with Foal and Canine Necrotizing Enteritis.</title>
        <authorList>
            <person name="Mehdizadeh Gohari I."/>
            <person name="Kropinski A.M."/>
            <person name="Weese S.J."/>
            <person name="Parreira V.R."/>
            <person name="Whitehead A.E."/>
            <person name="Boerlin P."/>
            <person name="Prescott J.F."/>
        </authorList>
    </citation>
    <scope>NUCLEOTIDE SEQUENCE [LARGE SCALE GENOMIC DNA]</scope>
    <source>
        <strain evidence="8 13">JP838</strain>
    </source>
</reference>
<keyword evidence="4 6" id="KW-0805">Transcription regulation</keyword>
<dbReference type="GO" id="GO:0005829">
    <property type="term" value="C:cytosol"/>
    <property type="evidence" value="ECO:0007669"/>
    <property type="project" value="TreeGrafter"/>
</dbReference>
<dbReference type="SUPFAM" id="SSF48013">
    <property type="entry name" value="NusB-like"/>
    <property type="match status" value="1"/>
</dbReference>
<dbReference type="Pfam" id="PF01029">
    <property type="entry name" value="NusB"/>
    <property type="match status" value="1"/>
</dbReference>
<dbReference type="GO" id="GO:0003723">
    <property type="term" value="F:RNA binding"/>
    <property type="evidence" value="ECO:0007669"/>
    <property type="project" value="UniProtKB-UniRule"/>
</dbReference>
<dbReference type="EMBL" id="WNUR01000007">
    <property type="protein sequence ID" value="MDZ7540556.1"/>
    <property type="molecule type" value="Genomic_DNA"/>
</dbReference>
<dbReference type="EMBL" id="LRPU01000060">
    <property type="protein sequence ID" value="KXA12646.1"/>
    <property type="molecule type" value="Genomic_DNA"/>
</dbReference>
<dbReference type="Proteomes" id="UP001288944">
    <property type="component" value="Unassembled WGS sequence"/>
</dbReference>
<dbReference type="RefSeq" id="WP_057257478.1">
    <property type="nucleotide sequence ID" value="NZ_CABPRK010000001.1"/>
</dbReference>